<organism evidence="11 16">
    <name type="scientific">Actinia tenebrosa</name>
    <name type="common">Australian red waratah sea anemone</name>
    <dbReference type="NCBI Taxonomy" id="6105"/>
    <lineage>
        <taxon>Eukaryota</taxon>
        <taxon>Metazoa</taxon>
        <taxon>Cnidaria</taxon>
        <taxon>Anthozoa</taxon>
        <taxon>Hexacorallia</taxon>
        <taxon>Actiniaria</taxon>
        <taxon>Actiniidae</taxon>
        <taxon>Actinia</taxon>
    </lineage>
</organism>
<dbReference type="GO" id="GO:0007268">
    <property type="term" value="P:chemical synaptic transmission"/>
    <property type="evidence" value="ECO:0007669"/>
    <property type="project" value="TreeGrafter"/>
</dbReference>
<evidence type="ECO:0000256" key="3">
    <source>
        <dbReference type="ARBA" id="ARBA00022692"/>
    </source>
</evidence>
<dbReference type="Proteomes" id="UP000515163">
    <property type="component" value="Unplaced"/>
</dbReference>
<name>A0A6P8J0P1_ACTTE</name>
<dbReference type="RefSeq" id="XP_031573425.1">
    <property type="nucleotide sequence ID" value="XM_031717565.1"/>
</dbReference>
<keyword evidence="6 9" id="KW-0472">Membrane</keyword>
<evidence type="ECO:0000313" key="20">
    <source>
        <dbReference type="RefSeq" id="XP_031573430.1"/>
    </source>
</evidence>
<protein>
    <submittedName>
        <fullName evidence="12 13">Tyramine receptor 1-like</fullName>
    </submittedName>
</protein>
<evidence type="ECO:0000313" key="21">
    <source>
        <dbReference type="RefSeq" id="XP_031573431.1"/>
    </source>
</evidence>
<gene>
    <name evidence="12 13 14 15 16 17 18 19 20 21 22" type="primary">LOC116307365</name>
</gene>
<evidence type="ECO:0000256" key="1">
    <source>
        <dbReference type="ARBA" id="ARBA00004651"/>
    </source>
</evidence>
<dbReference type="GO" id="GO:0045202">
    <property type="term" value="C:synapse"/>
    <property type="evidence" value="ECO:0007669"/>
    <property type="project" value="GOC"/>
</dbReference>
<keyword evidence="11" id="KW-1185">Reference proteome</keyword>
<keyword evidence="3 9" id="KW-0812">Transmembrane</keyword>
<dbReference type="CDD" id="cd14967">
    <property type="entry name" value="7tmA_amine_R-like"/>
    <property type="match status" value="1"/>
</dbReference>
<evidence type="ECO:0000256" key="4">
    <source>
        <dbReference type="ARBA" id="ARBA00022989"/>
    </source>
</evidence>
<accession>A0A6P8J0P1</accession>
<dbReference type="GO" id="GO:0004993">
    <property type="term" value="F:G protein-coupled serotonin receptor activity"/>
    <property type="evidence" value="ECO:0007669"/>
    <property type="project" value="TreeGrafter"/>
</dbReference>
<keyword evidence="5" id="KW-0297">G-protein coupled receptor</keyword>
<dbReference type="RefSeq" id="XP_031573432.1">
    <property type="nucleotide sequence ID" value="XM_031717572.1"/>
</dbReference>
<dbReference type="SMART" id="SM01381">
    <property type="entry name" value="7TM_GPCR_Srsx"/>
    <property type="match status" value="1"/>
</dbReference>
<evidence type="ECO:0000256" key="2">
    <source>
        <dbReference type="ARBA" id="ARBA00022475"/>
    </source>
</evidence>
<dbReference type="RefSeq" id="XP_031573428.1">
    <property type="nucleotide sequence ID" value="XM_031717568.1"/>
</dbReference>
<evidence type="ECO:0000313" key="15">
    <source>
        <dbReference type="RefSeq" id="XP_031573425.1"/>
    </source>
</evidence>
<dbReference type="RefSeq" id="XP_031573430.1">
    <property type="nucleotide sequence ID" value="XM_031717570.1"/>
</dbReference>
<dbReference type="GO" id="GO:0007187">
    <property type="term" value="P:G protein-coupled receptor signaling pathway, coupled to cyclic nucleotide second messenger"/>
    <property type="evidence" value="ECO:0007669"/>
    <property type="project" value="TreeGrafter"/>
</dbReference>
<feature type="transmembrane region" description="Helical" evidence="9">
    <location>
        <begin position="291"/>
        <end position="311"/>
    </location>
</feature>
<dbReference type="RefSeq" id="XP_031573424.1">
    <property type="nucleotide sequence ID" value="XM_031717564.1"/>
</dbReference>
<keyword evidence="2" id="KW-1003">Cell membrane</keyword>
<evidence type="ECO:0000313" key="17">
    <source>
        <dbReference type="RefSeq" id="XP_031573427.1"/>
    </source>
</evidence>
<feature type="transmembrane region" description="Helical" evidence="9">
    <location>
        <begin position="211"/>
        <end position="233"/>
    </location>
</feature>
<dbReference type="RefSeq" id="XP_031573427.1">
    <property type="nucleotide sequence ID" value="XM_031717567.1"/>
</dbReference>
<dbReference type="InterPro" id="IPR000276">
    <property type="entry name" value="GPCR_Rhodpsn"/>
</dbReference>
<evidence type="ECO:0000259" key="10">
    <source>
        <dbReference type="PROSITE" id="PS50262"/>
    </source>
</evidence>
<dbReference type="InterPro" id="IPR017452">
    <property type="entry name" value="GPCR_Rhodpsn_7TM"/>
</dbReference>
<dbReference type="GO" id="GO:0030425">
    <property type="term" value="C:dendrite"/>
    <property type="evidence" value="ECO:0007669"/>
    <property type="project" value="TreeGrafter"/>
</dbReference>
<keyword evidence="8" id="KW-0807">Transducer</keyword>
<dbReference type="GO" id="GO:0030594">
    <property type="term" value="F:neurotransmitter receptor activity"/>
    <property type="evidence" value="ECO:0007669"/>
    <property type="project" value="TreeGrafter"/>
</dbReference>
<dbReference type="RefSeq" id="XP_031573421.1">
    <property type="nucleotide sequence ID" value="XM_031717561.1"/>
</dbReference>
<feature type="domain" description="G-protein coupled receptors family 1 profile" evidence="10">
    <location>
        <begin position="190"/>
        <end position="419"/>
    </location>
</feature>
<feature type="transmembrane region" description="Helical" evidence="9">
    <location>
        <begin position="174"/>
        <end position="199"/>
    </location>
</feature>
<dbReference type="GeneID" id="116307365"/>
<dbReference type="Gene3D" id="1.20.1070.10">
    <property type="entry name" value="Rhodopsin 7-helix transmembrane proteins"/>
    <property type="match status" value="1"/>
</dbReference>
<evidence type="ECO:0000313" key="11">
    <source>
        <dbReference type="Proteomes" id="UP000515163"/>
    </source>
</evidence>
<evidence type="ECO:0000313" key="18">
    <source>
        <dbReference type="RefSeq" id="XP_031573428.1"/>
    </source>
</evidence>
<evidence type="ECO:0000256" key="8">
    <source>
        <dbReference type="ARBA" id="ARBA00023224"/>
    </source>
</evidence>
<dbReference type="KEGG" id="aten:116307365"/>
<dbReference type="RefSeq" id="XP_031573429.1">
    <property type="nucleotide sequence ID" value="XM_031717569.1"/>
</dbReference>
<feature type="transmembrane region" description="Helical" evidence="9">
    <location>
        <begin position="366"/>
        <end position="389"/>
    </location>
</feature>
<evidence type="ECO:0000313" key="14">
    <source>
        <dbReference type="RefSeq" id="XP_031573424.1"/>
    </source>
</evidence>
<evidence type="ECO:0000256" key="5">
    <source>
        <dbReference type="ARBA" id="ARBA00023040"/>
    </source>
</evidence>
<sequence>MKINSKDHSSRATSNITSNSLLASMNTMANITANATGNALQAVVNTLASNTLNATVKPLLMNTLANITANTTQSTYIPTNTLLNMTANSTESSVLASTLANVTNSTSTAVLMTLATFSSNSTPSTSFVKTMADFTTSNVSDTSFQATVNTLFNVTNGTGIHGGMGAFNPTVSNVIAAIFTGILIILTLGGNSIVCASFYTFHDLRTICNYFIISLSVADILVSLFAMPFWLVVQLNSNAWNYNPTLKAFWDCMDILCGTASIMNLTAVSFDRQLAITSPFSYPKILTRRRAILLICCVWLYATGMACARLIEWPFPSYLHFVATFSFFLPLSIMLVMYTRIYLIARYHARRIGKNYANDIKAAKTIAVVIGVFTCCWCPFFVVVLLYAYNGRGYRMPFQIYNLTKWLEYLNSCLNPIIYTCLNRTYRRAFRKLFTRCRKKIRRESECSSASTWHNTDQRQSVSHVSGYPSNFKTRTYLANGRNAMLPTVDEGTDV</sequence>
<evidence type="ECO:0000256" key="6">
    <source>
        <dbReference type="ARBA" id="ARBA00023136"/>
    </source>
</evidence>
<dbReference type="PANTHER" id="PTHR24247">
    <property type="entry name" value="5-HYDROXYTRYPTAMINE RECEPTOR"/>
    <property type="match status" value="1"/>
</dbReference>
<evidence type="ECO:0000313" key="19">
    <source>
        <dbReference type="RefSeq" id="XP_031573429.1"/>
    </source>
</evidence>
<dbReference type="PROSITE" id="PS50262">
    <property type="entry name" value="G_PROTEIN_RECEP_F1_2"/>
    <property type="match status" value="1"/>
</dbReference>
<evidence type="ECO:0000313" key="13">
    <source>
        <dbReference type="RefSeq" id="XP_031573423.1"/>
    </source>
</evidence>
<proteinExistence type="predicted"/>
<keyword evidence="4 9" id="KW-1133">Transmembrane helix</keyword>
<reference evidence="12 13" key="1">
    <citation type="submission" date="2025-04" db="UniProtKB">
        <authorList>
            <consortium name="RefSeq"/>
        </authorList>
    </citation>
    <scope>IDENTIFICATION</scope>
    <source>
        <tissue evidence="12 13">Tentacle</tissue>
    </source>
</reference>
<evidence type="ECO:0000313" key="12">
    <source>
        <dbReference type="RefSeq" id="XP_031573421.1"/>
    </source>
</evidence>
<feature type="transmembrane region" description="Helical" evidence="9">
    <location>
        <begin position="317"/>
        <end position="345"/>
    </location>
</feature>
<dbReference type="GO" id="GO:0005886">
    <property type="term" value="C:plasma membrane"/>
    <property type="evidence" value="ECO:0007669"/>
    <property type="project" value="UniProtKB-SubCell"/>
</dbReference>
<comment type="subcellular location">
    <subcellularLocation>
        <location evidence="1">Cell membrane</location>
        <topology evidence="1">Multi-pass membrane protein</topology>
    </subcellularLocation>
</comment>
<evidence type="ECO:0000256" key="9">
    <source>
        <dbReference type="SAM" id="Phobius"/>
    </source>
</evidence>
<dbReference type="OrthoDB" id="5977853at2759"/>
<dbReference type="PRINTS" id="PR00237">
    <property type="entry name" value="GPCRRHODOPSN"/>
</dbReference>
<dbReference type="Pfam" id="PF00001">
    <property type="entry name" value="7tm_1"/>
    <property type="match status" value="1"/>
</dbReference>
<dbReference type="AlphaFoldDB" id="A0A6P8J0P1"/>
<evidence type="ECO:0000313" key="22">
    <source>
        <dbReference type="RefSeq" id="XP_031573432.1"/>
    </source>
</evidence>
<dbReference type="SUPFAM" id="SSF81321">
    <property type="entry name" value="Family A G protein-coupled receptor-like"/>
    <property type="match status" value="1"/>
</dbReference>
<feature type="transmembrane region" description="Helical" evidence="9">
    <location>
        <begin position="248"/>
        <end position="270"/>
    </location>
</feature>
<dbReference type="RefSeq" id="XP_031573426.1">
    <property type="nucleotide sequence ID" value="XM_031717566.1"/>
</dbReference>
<dbReference type="PANTHER" id="PTHR24247:SF202">
    <property type="entry name" value="5-HYDROXYTRYPTAMINE RECEPTOR 1"/>
    <property type="match status" value="1"/>
</dbReference>
<dbReference type="RefSeq" id="XP_031573431.1">
    <property type="nucleotide sequence ID" value="XM_031717571.1"/>
</dbReference>
<dbReference type="RefSeq" id="XP_031573423.1">
    <property type="nucleotide sequence ID" value="XM_031717563.1"/>
</dbReference>
<keyword evidence="7" id="KW-0675">Receptor</keyword>
<evidence type="ECO:0000313" key="16">
    <source>
        <dbReference type="RefSeq" id="XP_031573426.1"/>
    </source>
</evidence>
<evidence type="ECO:0000256" key="7">
    <source>
        <dbReference type="ARBA" id="ARBA00023170"/>
    </source>
</evidence>